<dbReference type="EMBL" id="JARK01001363">
    <property type="protein sequence ID" value="EYC18521.1"/>
    <property type="molecule type" value="Genomic_DNA"/>
</dbReference>
<proteinExistence type="predicted"/>
<feature type="domain" description="Fucosyltransferase N-terminal" evidence="3">
    <location>
        <begin position="56"/>
        <end position="163"/>
    </location>
</feature>
<reference evidence="5" key="1">
    <citation type="journal article" date="2015" name="Nat. Genet.">
        <title>The genome and transcriptome of the zoonotic hookworm Ancylostoma ceylanicum identify infection-specific gene families.</title>
        <authorList>
            <person name="Schwarz E.M."/>
            <person name="Hu Y."/>
            <person name="Antoshechkin I."/>
            <person name="Miller M.M."/>
            <person name="Sternberg P.W."/>
            <person name="Aroian R.V."/>
        </authorList>
    </citation>
    <scope>NUCLEOTIDE SEQUENCE</scope>
    <source>
        <strain evidence="5">HY135</strain>
    </source>
</reference>
<accession>A0A016UUA2</accession>
<dbReference type="GO" id="GO:0032580">
    <property type="term" value="C:Golgi cisterna membrane"/>
    <property type="evidence" value="ECO:0007669"/>
    <property type="project" value="UniProtKB-SubCell"/>
</dbReference>
<evidence type="ECO:0000256" key="1">
    <source>
        <dbReference type="ARBA" id="ARBA00004447"/>
    </source>
</evidence>
<dbReference type="AlphaFoldDB" id="A0A016UUA2"/>
<dbReference type="GO" id="GO:0046920">
    <property type="term" value="F:alpha-(1-&gt;3)-fucosyltransferase activity"/>
    <property type="evidence" value="ECO:0007669"/>
    <property type="project" value="TreeGrafter"/>
</dbReference>
<protein>
    <recommendedName>
        <fullName evidence="3">Fucosyltransferase N-terminal domain-containing protein</fullName>
    </recommendedName>
</protein>
<dbReference type="OrthoDB" id="5790915at2759"/>
<comment type="subcellular location">
    <subcellularLocation>
        <location evidence="1">Golgi apparatus</location>
        <location evidence="1">Golgi stack membrane</location>
        <topology evidence="1">Single-pass type II membrane protein</topology>
    </subcellularLocation>
</comment>
<dbReference type="PANTHER" id="PTHR11929">
    <property type="entry name" value="ALPHA- 1,3 -FUCOSYLTRANSFERASE"/>
    <property type="match status" value="1"/>
</dbReference>
<dbReference type="Proteomes" id="UP000024635">
    <property type="component" value="Unassembled WGS sequence"/>
</dbReference>
<dbReference type="Pfam" id="PF17039">
    <property type="entry name" value="Glyco_tran_10_N"/>
    <property type="match status" value="1"/>
</dbReference>
<dbReference type="STRING" id="53326.A0A016UUA2"/>
<dbReference type="PANTHER" id="PTHR11929:SF145">
    <property type="entry name" value="ALPHA-(1,3)-FUCOSYLTRANSFERASE FUT-1"/>
    <property type="match status" value="1"/>
</dbReference>
<keyword evidence="5" id="KW-1185">Reference proteome</keyword>
<dbReference type="SUPFAM" id="SSF53756">
    <property type="entry name" value="UDP-Glycosyltransferase/glycogen phosphorylase"/>
    <property type="match status" value="1"/>
</dbReference>
<keyword evidence="2" id="KW-0732">Signal</keyword>
<dbReference type="InterPro" id="IPR001503">
    <property type="entry name" value="Glyco_trans_10"/>
</dbReference>
<comment type="caution">
    <text evidence="4">The sequence shown here is derived from an EMBL/GenBank/DDBJ whole genome shotgun (WGS) entry which is preliminary data.</text>
</comment>
<organism evidence="4 5">
    <name type="scientific">Ancylostoma ceylanicum</name>
    <dbReference type="NCBI Taxonomy" id="53326"/>
    <lineage>
        <taxon>Eukaryota</taxon>
        <taxon>Metazoa</taxon>
        <taxon>Ecdysozoa</taxon>
        <taxon>Nematoda</taxon>
        <taxon>Chromadorea</taxon>
        <taxon>Rhabditida</taxon>
        <taxon>Rhabditina</taxon>
        <taxon>Rhabditomorpha</taxon>
        <taxon>Strongyloidea</taxon>
        <taxon>Ancylostomatidae</taxon>
        <taxon>Ancylostomatinae</taxon>
        <taxon>Ancylostoma</taxon>
    </lineage>
</organism>
<feature type="chain" id="PRO_5001492709" description="Fucosyltransferase N-terminal domain-containing protein" evidence="2">
    <location>
        <begin position="23"/>
        <end position="212"/>
    </location>
</feature>
<feature type="signal peptide" evidence="2">
    <location>
        <begin position="1"/>
        <end position="22"/>
    </location>
</feature>
<evidence type="ECO:0000313" key="5">
    <source>
        <dbReference type="Proteomes" id="UP000024635"/>
    </source>
</evidence>
<evidence type="ECO:0000256" key="2">
    <source>
        <dbReference type="SAM" id="SignalP"/>
    </source>
</evidence>
<evidence type="ECO:0000259" key="3">
    <source>
        <dbReference type="Pfam" id="PF17039"/>
    </source>
</evidence>
<evidence type="ECO:0000313" key="4">
    <source>
        <dbReference type="EMBL" id="EYC18521.1"/>
    </source>
</evidence>
<name>A0A016UUA2_9BILA</name>
<sequence length="212" mass="23818">MAAHRQWSKICFLCGIVILALMLNSLPLAKNSTTSELNGTFTAKGNSEMLKISINPPIIAAWTSFFRHALSRPLQPLRSCSFKCLLVNRSELHMYDREASAFIIHGRNLNTSDLPEAHSDQLKILLLMESPNYAGTALAQLPKNYFNASISYRKDSRYFHPYGYFEPITSHSPLGEIISAEQVQEAVRMRSRGCLIFISHCETPSDRGAIIQ</sequence>
<dbReference type="InterPro" id="IPR031481">
    <property type="entry name" value="Glyco_tran_10_N"/>
</dbReference>
<gene>
    <name evidence="4" type="primary">Acey_s0027.g1563</name>
    <name evidence="4" type="ORF">Y032_0027g1563</name>
</gene>